<gene>
    <name evidence="2" type="ORF">c1_g4_i1</name>
</gene>
<name>A0A0K8WM40_BACLA</name>
<dbReference type="InterPro" id="IPR012337">
    <property type="entry name" value="RNaseH-like_sf"/>
</dbReference>
<organism evidence="2">
    <name type="scientific">Bactrocera latifrons</name>
    <name type="common">Malaysian fruit fly</name>
    <name type="synonym">Chaetodacus latifrons</name>
    <dbReference type="NCBI Taxonomy" id="174628"/>
    <lineage>
        <taxon>Eukaryota</taxon>
        <taxon>Metazoa</taxon>
        <taxon>Ecdysozoa</taxon>
        <taxon>Arthropoda</taxon>
        <taxon>Hexapoda</taxon>
        <taxon>Insecta</taxon>
        <taxon>Pterygota</taxon>
        <taxon>Neoptera</taxon>
        <taxon>Endopterygota</taxon>
        <taxon>Diptera</taxon>
        <taxon>Brachycera</taxon>
        <taxon>Muscomorpha</taxon>
        <taxon>Tephritoidea</taxon>
        <taxon>Tephritidae</taxon>
        <taxon>Bactrocera</taxon>
        <taxon>Bactrocera</taxon>
    </lineage>
</organism>
<feature type="region of interest" description="Disordered" evidence="1">
    <location>
        <begin position="253"/>
        <end position="274"/>
    </location>
</feature>
<reference evidence="2" key="1">
    <citation type="submission" date="2015-06" db="EMBL/GenBank/DDBJ databases">
        <authorList>
            <person name="Hoefler B.C."/>
            <person name="Straight P.D."/>
        </authorList>
    </citation>
    <scope>NUCLEOTIDE SEQUENCE</scope>
</reference>
<dbReference type="PANTHER" id="PTHR47501:SF5">
    <property type="entry name" value="HAT C-TERMINAL DIMERISATION DOMAIN-CONTAINING PROTEIN"/>
    <property type="match status" value="1"/>
</dbReference>
<proteinExistence type="predicted"/>
<dbReference type="SUPFAM" id="SSF53098">
    <property type="entry name" value="Ribonuclease H-like"/>
    <property type="match status" value="1"/>
</dbReference>
<evidence type="ECO:0000313" key="2">
    <source>
        <dbReference type="EMBL" id="JAI52206.1"/>
    </source>
</evidence>
<dbReference type="AlphaFoldDB" id="A0A0K8WM40"/>
<dbReference type="PANTHER" id="PTHR47501">
    <property type="entry name" value="TRANSPOSASE-RELATED"/>
    <property type="match status" value="1"/>
</dbReference>
<dbReference type="OrthoDB" id="10057873at2759"/>
<feature type="compositionally biased region" description="Basic and acidic residues" evidence="1">
    <location>
        <begin position="256"/>
        <end position="265"/>
    </location>
</feature>
<feature type="non-terminal residue" evidence="2">
    <location>
        <position position="1"/>
    </location>
</feature>
<evidence type="ECO:0008006" key="3">
    <source>
        <dbReference type="Google" id="ProtNLM"/>
    </source>
</evidence>
<accession>A0A0K8WM40</accession>
<protein>
    <recommendedName>
        <fullName evidence="3">HAT C-terminal dimerisation domain-containing protein</fullName>
    </recommendedName>
</protein>
<dbReference type="EMBL" id="GDHF01000108">
    <property type="protein sequence ID" value="JAI52206.1"/>
    <property type="molecule type" value="Transcribed_RNA"/>
</dbReference>
<sequence length="362" mass="40802">SRKQRLALETPTTSKKPRLSTVLPVILGPKFYSDLEETFGLDKCNALWKKCKWPKSCEVILKILGSALLVPVVTRWNSLYDAVKRLLAYKAKLNDLCQEFDLAKFTAGDFTYLEQYTLLLEPIANILDDLQEEVNVKYGCLLPSLLTLSNKLMKLSISEDIPNLNSVAMMLDQKLRKRFEPYFTLAPSADIAIAGAVLTPDVKTDWIEALQDTLPDLTEESMSNKVIKSIREALTKNNHALEAISKRLGCPPRQRSKYDFKRAGDGQDTNATASASQSVDVRAAIANQYYSYLNDQSMTDSTWDRYPLLKEAFVEFNTPLPSSAPVERLFSFAGIINSPRRGSLTDFSFEKFVLMKANSKWL</sequence>
<evidence type="ECO:0000256" key="1">
    <source>
        <dbReference type="SAM" id="MobiDB-lite"/>
    </source>
</evidence>